<name>A0A6J6MYZ1_9ZZZZ</name>
<dbReference type="AlphaFoldDB" id="A0A6J6MYZ1"/>
<dbReference type="Pfam" id="PF11228">
    <property type="entry name" value="DUF3027"/>
    <property type="match status" value="1"/>
</dbReference>
<evidence type="ECO:0000313" key="2">
    <source>
        <dbReference type="EMBL" id="CAB4839875.1"/>
    </source>
</evidence>
<sequence>MSNSPAVIELARAAANLEADGAEFVGTHLSVEDDDDRLHTHLFESSLPGYTQWRWAVTVAQLEDGEATICDVVLIPGPDALLAPEWIPWEKRVLPGDLGIGDVLPTRADDPRLVPGYAGLPADEELDLVALWEFGLGRARVLSAEGRDAVARRWYESDRGPRAPISEAAPARCASCAFFLPIAGSLRSAFGVCGNEYAPDDARVVSVDHGCGAHSQALVLD</sequence>
<accession>A0A6J6MYZ1</accession>
<reference evidence="1" key="1">
    <citation type="submission" date="2020-05" db="EMBL/GenBank/DDBJ databases">
        <authorList>
            <person name="Chiriac C."/>
            <person name="Salcher M."/>
            <person name="Ghai R."/>
            <person name="Kavagutti S V."/>
        </authorList>
    </citation>
    <scope>NUCLEOTIDE SEQUENCE</scope>
</reference>
<dbReference type="EMBL" id="CAEZXB010000015">
    <property type="protein sequence ID" value="CAB4677924.1"/>
    <property type="molecule type" value="Genomic_DNA"/>
</dbReference>
<evidence type="ECO:0000313" key="1">
    <source>
        <dbReference type="EMBL" id="CAB4677924.1"/>
    </source>
</evidence>
<protein>
    <submittedName>
        <fullName evidence="1">Unannotated protein</fullName>
    </submittedName>
</protein>
<dbReference type="EMBL" id="CAFBAA010000001">
    <property type="protein sequence ID" value="CAB4839875.1"/>
    <property type="molecule type" value="Genomic_DNA"/>
</dbReference>
<proteinExistence type="predicted"/>
<dbReference type="EMBL" id="CAFBRC010000135">
    <property type="protein sequence ID" value="CAB5078024.1"/>
    <property type="molecule type" value="Genomic_DNA"/>
</dbReference>
<evidence type="ECO:0000313" key="3">
    <source>
        <dbReference type="EMBL" id="CAB5078024.1"/>
    </source>
</evidence>
<gene>
    <name evidence="1" type="ORF">UFOPK2342_00922</name>
    <name evidence="2" type="ORF">UFOPK3266_00003</name>
    <name evidence="3" type="ORF">UFOPK4367_01455</name>
</gene>
<organism evidence="1">
    <name type="scientific">freshwater metagenome</name>
    <dbReference type="NCBI Taxonomy" id="449393"/>
    <lineage>
        <taxon>unclassified sequences</taxon>
        <taxon>metagenomes</taxon>
        <taxon>ecological metagenomes</taxon>
    </lineage>
</organism>
<dbReference type="InterPro" id="IPR021391">
    <property type="entry name" value="DUF3027"/>
</dbReference>